<reference evidence="2 3" key="1">
    <citation type="submission" date="2020-10" db="EMBL/GenBank/DDBJ databases">
        <title>The Coptis chinensis genome and diversification of protoberbering-type alkaloids.</title>
        <authorList>
            <person name="Wang B."/>
            <person name="Shu S."/>
            <person name="Song C."/>
            <person name="Liu Y."/>
        </authorList>
    </citation>
    <scope>NUCLEOTIDE SEQUENCE [LARGE SCALE GENOMIC DNA]</scope>
    <source>
        <strain evidence="2">HL-2020</strain>
        <tissue evidence="2">Leaf</tissue>
    </source>
</reference>
<evidence type="ECO:0000256" key="1">
    <source>
        <dbReference type="SAM" id="MobiDB-lite"/>
    </source>
</evidence>
<evidence type="ECO:0000313" key="2">
    <source>
        <dbReference type="EMBL" id="KAF9594096.1"/>
    </source>
</evidence>
<accession>A0A835H7J3</accession>
<proteinExistence type="predicted"/>
<protein>
    <submittedName>
        <fullName evidence="2">Uncharacterized protein</fullName>
    </submittedName>
</protein>
<dbReference type="AlphaFoldDB" id="A0A835H7J3"/>
<dbReference type="Proteomes" id="UP000631114">
    <property type="component" value="Unassembled WGS sequence"/>
</dbReference>
<comment type="caution">
    <text evidence="2">The sequence shown here is derived from an EMBL/GenBank/DDBJ whole genome shotgun (WGS) entry which is preliminary data.</text>
</comment>
<feature type="compositionally biased region" description="Basic residues" evidence="1">
    <location>
        <begin position="20"/>
        <end position="37"/>
    </location>
</feature>
<keyword evidence="3" id="KW-1185">Reference proteome</keyword>
<sequence length="438" mass="49226">MKKKSHNQVKSIFGEVNNKGGRKASKIPTHNPKKNNSKKANTSVTEIGENHISSTSETGKPEAKIAKKAFPVGLAGAGLLFEHSPFSLPWYHEIFSFHMIVMTIIAKSLKLAAEAKLLCKEIADLLFCFFTTGFIGGEVKRSEYMMNSDPSLREAIQREVEKERIREEIIAQEIIQRRELEAEVRRELAMERDLYLRRPEGYSFSSPSIWSDTRVMPSMLDHQSSGFGFAERLSYSGRTDVGLFAERLPYTVARTEVGSFERVPFQRSVEAAKIAESSTGQAGKLMVFANYIYVDGDGTVPVESAKADGLNAVARVGVHGDHRGIICNRHVFQILQHWLRAGDPDPFYDPVNDYVILPTNFEMVKHQEGGTQIISLKEDWEVISEDQDDLGDLTEKKPSLNSISVSHMCKDRSSQEKACATIVLHPRMRESNMLNLEQ</sequence>
<name>A0A835H7J3_9MAGN</name>
<gene>
    <name evidence="2" type="ORF">IFM89_027387</name>
</gene>
<dbReference type="EMBL" id="JADFTS010000008">
    <property type="protein sequence ID" value="KAF9594096.1"/>
    <property type="molecule type" value="Genomic_DNA"/>
</dbReference>
<feature type="region of interest" description="Disordered" evidence="1">
    <location>
        <begin position="1"/>
        <end position="43"/>
    </location>
</feature>
<organism evidence="2 3">
    <name type="scientific">Coptis chinensis</name>
    <dbReference type="NCBI Taxonomy" id="261450"/>
    <lineage>
        <taxon>Eukaryota</taxon>
        <taxon>Viridiplantae</taxon>
        <taxon>Streptophyta</taxon>
        <taxon>Embryophyta</taxon>
        <taxon>Tracheophyta</taxon>
        <taxon>Spermatophyta</taxon>
        <taxon>Magnoliopsida</taxon>
        <taxon>Ranunculales</taxon>
        <taxon>Ranunculaceae</taxon>
        <taxon>Coptidoideae</taxon>
        <taxon>Coptis</taxon>
    </lineage>
</organism>
<dbReference type="OrthoDB" id="10009287at2759"/>
<evidence type="ECO:0000313" key="3">
    <source>
        <dbReference type="Proteomes" id="UP000631114"/>
    </source>
</evidence>